<accession>A0A2U7UBV1</accession>
<protein>
    <submittedName>
        <fullName evidence="2">Uncharacterized protein</fullName>
    </submittedName>
</protein>
<sequence>MATTSRAFVVSSPSSSRHDQGPTLQIKVENRKATYAMAFFRKGSFPTVCEQNAFVEQEAVMIAKLRSISEIAPITDDESDALTEEWNADFEEKDHQTQK</sequence>
<feature type="compositionally biased region" description="Acidic residues" evidence="1">
    <location>
        <begin position="79"/>
        <end position="89"/>
    </location>
</feature>
<organism evidence="2">
    <name type="scientific">Pandoravirus neocaledonia</name>
    <dbReference type="NCBI Taxonomy" id="2107708"/>
    <lineage>
        <taxon>Viruses</taxon>
        <taxon>Pandoravirus</taxon>
    </lineage>
</organism>
<dbReference type="KEGG" id="vg:36842626"/>
<gene>
    <name evidence="2" type="ORF">pneo_cds_306</name>
</gene>
<proteinExistence type="predicted"/>
<evidence type="ECO:0000256" key="1">
    <source>
        <dbReference type="SAM" id="MobiDB-lite"/>
    </source>
</evidence>
<dbReference type="RefSeq" id="YP_009481916.1">
    <property type="nucleotide sequence ID" value="NC_037666.1"/>
</dbReference>
<dbReference type="GeneID" id="36842626"/>
<feature type="compositionally biased region" description="Basic and acidic residues" evidence="1">
    <location>
        <begin position="90"/>
        <end position="99"/>
    </location>
</feature>
<dbReference type="Proteomes" id="UP000249287">
    <property type="component" value="Segment"/>
</dbReference>
<dbReference type="EMBL" id="MG011690">
    <property type="protein sequence ID" value="AVK75913.1"/>
    <property type="molecule type" value="Genomic_DNA"/>
</dbReference>
<feature type="region of interest" description="Disordered" evidence="1">
    <location>
        <begin position="79"/>
        <end position="99"/>
    </location>
</feature>
<evidence type="ECO:0000313" key="2">
    <source>
        <dbReference type="EMBL" id="AVK75913.1"/>
    </source>
</evidence>
<feature type="region of interest" description="Disordered" evidence="1">
    <location>
        <begin position="1"/>
        <end position="23"/>
    </location>
</feature>
<reference evidence="2" key="1">
    <citation type="journal article" date="2018" name="Nat. Commun.">
        <title>Diversity and evolution of the emerging Pandoraviridae family.</title>
        <authorList>
            <person name="Legendre M."/>
            <person name="Fabre E."/>
            <person name="Poirot O."/>
            <person name="Jeudy S."/>
            <person name="Lartigue A."/>
            <person name="Alempic J.M."/>
            <person name="Beucher L."/>
            <person name="Philippe N."/>
            <person name="Bertaux L."/>
            <person name="Christo-Foroux E."/>
            <person name="Labadie K."/>
            <person name="Coute Y."/>
            <person name="Abergel C."/>
            <person name="Claverie J.M."/>
        </authorList>
    </citation>
    <scope>NUCLEOTIDE SEQUENCE [LARGE SCALE GENOMIC DNA]</scope>
    <source>
        <strain evidence="2">Neocaledonia</strain>
    </source>
</reference>
<name>A0A2U7UBV1_9VIRU</name>